<dbReference type="InterPro" id="IPR045161">
    <property type="entry name" value="Utp18"/>
</dbReference>
<feature type="region of interest" description="Disordered" evidence="6">
    <location>
        <begin position="234"/>
        <end position="270"/>
    </location>
</feature>
<feature type="compositionally biased region" description="Acidic residues" evidence="6">
    <location>
        <begin position="84"/>
        <end position="96"/>
    </location>
</feature>
<dbReference type="AlphaFoldDB" id="A0A9P8KYI8"/>
<keyword evidence="3" id="KW-0853">WD repeat</keyword>
<keyword evidence="2" id="KW-0698">rRNA processing</keyword>
<dbReference type="PANTHER" id="PTHR18359">
    <property type="entry name" value="WD-REPEAT PROTEIN-RELATED"/>
    <property type="match status" value="1"/>
</dbReference>
<feature type="compositionally biased region" description="Basic residues" evidence="6">
    <location>
        <begin position="1"/>
        <end position="12"/>
    </location>
</feature>
<dbReference type="GO" id="GO:0034388">
    <property type="term" value="C:Pwp2p-containing subcomplex of 90S preribosome"/>
    <property type="evidence" value="ECO:0007669"/>
    <property type="project" value="TreeGrafter"/>
</dbReference>
<feature type="compositionally biased region" description="Basic and acidic residues" evidence="6">
    <location>
        <begin position="29"/>
        <end position="54"/>
    </location>
</feature>
<dbReference type="SUPFAM" id="SSF50978">
    <property type="entry name" value="WD40 repeat-like"/>
    <property type="match status" value="1"/>
</dbReference>
<reference evidence="7" key="1">
    <citation type="submission" date="2021-03" db="EMBL/GenBank/DDBJ databases">
        <title>Comparative genomics and phylogenomic investigation of the class Geoglossomycetes provide insights into ecological specialization and systematics.</title>
        <authorList>
            <person name="Melie T."/>
            <person name="Pirro S."/>
            <person name="Miller A.N."/>
            <person name="Quandt A."/>
        </authorList>
    </citation>
    <scope>NUCLEOTIDE SEQUENCE</scope>
    <source>
        <strain evidence="7">GBOQ0MN5Z8</strain>
    </source>
</reference>
<dbReference type="Proteomes" id="UP000698800">
    <property type="component" value="Unassembled WGS sequence"/>
</dbReference>
<evidence type="ECO:0000256" key="2">
    <source>
        <dbReference type="ARBA" id="ARBA00022552"/>
    </source>
</evidence>
<protein>
    <recommendedName>
        <fullName evidence="9">U3 small nucleolar RNA-associated protein 18</fullName>
    </recommendedName>
</protein>
<evidence type="ECO:0000256" key="6">
    <source>
        <dbReference type="SAM" id="MobiDB-lite"/>
    </source>
</evidence>
<feature type="compositionally biased region" description="Basic and acidic residues" evidence="6">
    <location>
        <begin position="61"/>
        <end position="83"/>
    </location>
</feature>
<dbReference type="OrthoDB" id="1935146at2759"/>
<sequence>MAGQRSRNKARMLRQPPQNNYNESGSDSAGKDATEIELEKLVFGDESGFREGVRSHKRHSSERIPEENDRPGDLPLRGEGEKESGDDEGLGDVDDADLFFLDSGSPGVGEGALVVTKAGETTQMTANAPVWEDSDDERMVVSLASNPRLRKLRLMESEDLVSGKEYSKRLRQQFERLYPFPEWASHAKEPAKKRRRRNSEGTLSSTDEEISSEEGMELDEGELSAQPLAKLLQDANSLTRDRETSAARTRKLRPEVLDIQRTKDVGGPQPSAITSLSFHPRYPLLLSSGPASTLFLHEISPSSPCPNPILTSIHIRSTPLTTTAFDYPIGNRIFLSGRRRYFHTWDLKSGIFEKISRVYGHQEEQRSMERFKLSPCGRWMGLVGSSRKGGGVINVLDAETLQWVAQARIEGRGGVADFVWWADGEGMCIASKGGEVGEWDIRQKAFVGRWNDEGAVGTTVIALGGKSGREGLGGDRWVAVGSSSGIVNIYDRRAWSCGTAGIPENPKPAKTFEQLVTATSSLVFSSDGQILAMSSRWKRDSLRLSTDLLHFTLISETNSTPSILHRLQELADILNPAGAYLLRGLLSSVEHVGGRQRTRKNPPMGNTELRKPALAAALRNIQNQPVS</sequence>
<feature type="compositionally biased region" description="Polar residues" evidence="6">
    <location>
        <begin position="16"/>
        <end position="27"/>
    </location>
</feature>
<comment type="subcellular location">
    <subcellularLocation>
        <location evidence="1">Nucleus</location>
        <location evidence="1">Nucleolus</location>
    </subcellularLocation>
</comment>
<dbReference type="Gene3D" id="2.130.10.10">
    <property type="entry name" value="YVTN repeat-like/Quinoprotein amine dehydrogenase"/>
    <property type="match status" value="1"/>
</dbReference>
<evidence type="ECO:0000256" key="3">
    <source>
        <dbReference type="ARBA" id="ARBA00022574"/>
    </source>
</evidence>
<dbReference type="GO" id="GO:0032040">
    <property type="term" value="C:small-subunit processome"/>
    <property type="evidence" value="ECO:0007669"/>
    <property type="project" value="TreeGrafter"/>
</dbReference>
<organism evidence="7 8">
    <name type="scientific">Glutinoglossum americanum</name>
    <dbReference type="NCBI Taxonomy" id="1670608"/>
    <lineage>
        <taxon>Eukaryota</taxon>
        <taxon>Fungi</taxon>
        <taxon>Dikarya</taxon>
        <taxon>Ascomycota</taxon>
        <taxon>Pezizomycotina</taxon>
        <taxon>Geoglossomycetes</taxon>
        <taxon>Geoglossales</taxon>
        <taxon>Geoglossaceae</taxon>
        <taxon>Glutinoglossum</taxon>
    </lineage>
</organism>
<accession>A0A9P8KYI8</accession>
<gene>
    <name evidence="7" type="ORF">FGG08_005434</name>
</gene>
<dbReference type="EMBL" id="JAGHQL010000129">
    <property type="protein sequence ID" value="KAH0537882.1"/>
    <property type="molecule type" value="Genomic_DNA"/>
</dbReference>
<dbReference type="InterPro" id="IPR015943">
    <property type="entry name" value="WD40/YVTN_repeat-like_dom_sf"/>
</dbReference>
<feature type="region of interest" description="Disordered" evidence="6">
    <location>
        <begin position="1"/>
        <end position="96"/>
    </location>
</feature>
<dbReference type="GO" id="GO:0006364">
    <property type="term" value="P:rRNA processing"/>
    <property type="evidence" value="ECO:0007669"/>
    <property type="project" value="UniProtKB-KW"/>
</dbReference>
<dbReference type="FunFam" id="2.130.10.10:FF:000549">
    <property type="entry name" value="Small nucleolar ribonucleoprotein complex subunit"/>
    <property type="match status" value="1"/>
</dbReference>
<dbReference type="InterPro" id="IPR036322">
    <property type="entry name" value="WD40_repeat_dom_sf"/>
</dbReference>
<feature type="compositionally biased region" description="Basic and acidic residues" evidence="6">
    <location>
        <begin position="252"/>
        <end position="264"/>
    </location>
</feature>
<evidence type="ECO:0008006" key="9">
    <source>
        <dbReference type="Google" id="ProtNLM"/>
    </source>
</evidence>
<keyword evidence="4" id="KW-0677">Repeat</keyword>
<evidence type="ECO:0000313" key="8">
    <source>
        <dbReference type="Proteomes" id="UP000698800"/>
    </source>
</evidence>
<dbReference type="PANTHER" id="PTHR18359:SF0">
    <property type="entry name" value="U3 SMALL NUCLEOLAR RNA-ASSOCIATED PROTEIN 18 HOMOLOG"/>
    <property type="match status" value="1"/>
</dbReference>
<evidence type="ECO:0000256" key="4">
    <source>
        <dbReference type="ARBA" id="ARBA00022737"/>
    </source>
</evidence>
<proteinExistence type="predicted"/>
<evidence type="ECO:0000313" key="7">
    <source>
        <dbReference type="EMBL" id="KAH0537882.1"/>
    </source>
</evidence>
<evidence type="ECO:0000256" key="1">
    <source>
        <dbReference type="ARBA" id="ARBA00004604"/>
    </source>
</evidence>
<comment type="caution">
    <text evidence="7">The sequence shown here is derived from an EMBL/GenBank/DDBJ whole genome shotgun (WGS) entry which is preliminary data.</text>
</comment>
<evidence type="ECO:0000256" key="5">
    <source>
        <dbReference type="ARBA" id="ARBA00023242"/>
    </source>
</evidence>
<keyword evidence="5" id="KW-0539">Nucleus</keyword>
<feature type="region of interest" description="Disordered" evidence="6">
    <location>
        <begin position="186"/>
        <end position="221"/>
    </location>
</feature>
<feature type="compositionally biased region" description="Acidic residues" evidence="6">
    <location>
        <begin position="206"/>
        <end position="221"/>
    </location>
</feature>
<name>A0A9P8KYI8_9PEZI</name>
<keyword evidence="8" id="KW-1185">Reference proteome</keyword>